<feature type="transmembrane region" description="Helical" evidence="2">
    <location>
        <begin position="308"/>
        <end position="326"/>
    </location>
</feature>
<sequence length="388" mass="41602">MQPGLFVLTEEHTRQINRWLWLFSHEIVSNVSTYTRGRWTRNVLASGTRLLASVGLPTIVRHGITHLLEQSLGRTSRTDRIVASATTALVPLVWTGGALAADWHDGGTTRTLRISRAIALLGGVATLGWAVESEAATVISSGMIGALLYSVLRDLVQMVFTAPDNTRGLDARAIVGSGMAYSAAQMAGGEVSARYFPTGNAETGEWNWQGALAGASFNILLECVDDLIFRSMQRAFERADSDGRDIEGLRVRLQTVLPSGADFRRSLVGVAPARAMLITTAAMGAQATSQELQRAMWSPELTGSISNVLGNLIVLVGYVVLFGQLIRRQNSYGVQQAEGNGPSMPMGVRGTLTAYRPRGSNAPQPGNGAVPGQATQQSNLEEVVTQHM</sequence>
<dbReference type="Proteomes" id="UP000295645">
    <property type="component" value="Unassembled WGS sequence"/>
</dbReference>
<protein>
    <submittedName>
        <fullName evidence="3">Uncharacterized protein</fullName>
    </submittedName>
</protein>
<organism evidence="3 4">
    <name type="scientific">Luteibacter rhizovicinus</name>
    <dbReference type="NCBI Taxonomy" id="242606"/>
    <lineage>
        <taxon>Bacteria</taxon>
        <taxon>Pseudomonadati</taxon>
        <taxon>Pseudomonadota</taxon>
        <taxon>Gammaproteobacteria</taxon>
        <taxon>Lysobacterales</taxon>
        <taxon>Rhodanobacteraceae</taxon>
        <taxon>Luteibacter</taxon>
    </lineage>
</organism>
<evidence type="ECO:0000313" key="4">
    <source>
        <dbReference type="Proteomes" id="UP000295645"/>
    </source>
</evidence>
<evidence type="ECO:0000256" key="1">
    <source>
        <dbReference type="SAM" id="MobiDB-lite"/>
    </source>
</evidence>
<feature type="region of interest" description="Disordered" evidence="1">
    <location>
        <begin position="352"/>
        <end position="388"/>
    </location>
</feature>
<reference evidence="3 4" key="1">
    <citation type="submission" date="2019-03" db="EMBL/GenBank/DDBJ databases">
        <title>Above-ground endophytic microbial communities from plants in different locations in the United States.</title>
        <authorList>
            <person name="Frank C."/>
        </authorList>
    </citation>
    <scope>NUCLEOTIDE SEQUENCE [LARGE SCALE GENOMIC DNA]</scope>
    <source>
        <strain evidence="3 4">LP_13_YM</strain>
    </source>
</reference>
<gene>
    <name evidence="3" type="ORF">EC912_102131</name>
</gene>
<evidence type="ECO:0000256" key="2">
    <source>
        <dbReference type="SAM" id="Phobius"/>
    </source>
</evidence>
<dbReference type="RefSeq" id="WP_132142028.1">
    <property type="nucleotide sequence ID" value="NZ_SMCS01000002.1"/>
</dbReference>
<dbReference type="AlphaFoldDB" id="A0A4R3YSA6"/>
<dbReference type="OrthoDB" id="6503981at2"/>
<name>A0A4R3YSA6_9GAMM</name>
<evidence type="ECO:0000313" key="3">
    <source>
        <dbReference type="EMBL" id="TCV95787.1"/>
    </source>
</evidence>
<accession>A0A4R3YSA6</accession>
<keyword evidence="4" id="KW-1185">Reference proteome</keyword>
<keyword evidence="2" id="KW-1133">Transmembrane helix</keyword>
<dbReference type="EMBL" id="SMCS01000002">
    <property type="protein sequence ID" value="TCV95787.1"/>
    <property type="molecule type" value="Genomic_DNA"/>
</dbReference>
<comment type="caution">
    <text evidence="3">The sequence shown here is derived from an EMBL/GenBank/DDBJ whole genome shotgun (WGS) entry which is preliminary data.</text>
</comment>
<keyword evidence="2" id="KW-0812">Transmembrane</keyword>
<keyword evidence="2" id="KW-0472">Membrane</keyword>
<proteinExistence type="predicted"/>